<dbReference type="GO" id="GO:0006355">
    <property type="term" value="P:regulation of DNA-templated transcription"/>
    <property type="evidence" value="ECO:0007669"/>
    <property type="project" value="InterPro"/>
</dbReference>
<accession>A0A1Q3CS93</accession>
<dbReference type="EMBL" id="BDDD01002798">
    <property type="protein sequence ID" value="GAV83116.1"/>
    <property type="molecule type" value="Genomic_DNA"/>
</dbReference>
<dbReference type="Gene3D" id="2.170.150.80">
    <property type="entry name" value="NAC domain"/>
    <property type="match status" value="1"/>
</dbReference>
<dbReference type="OrthoDB" id="774757at2759"/>
<protein>
    <submittedName>
        <fullName evidence="6">NAM domain-containing protein</fullName>
    </submittedName>
</protein>
<keyword evidence="3" id="KW-0804">Transcription</keyword>
<evidence type="ECO:0000256" key="2">
    <source>
        <dbReference type="ARBA" id="ARBA00023125"/>
    </source>
</evidence>
<dbReference type="AlphaFoldDB" id="A0A1Q3CS93"/>
<evidence type="ECO:0000256" key="3">
    <source>
        <dbReference type="ARBA" id="ARBA00023163"/>
    </source>
</evidence>
<proteinExistence type="predicted"/>
<dbReference type="GO" id="GO:0003677">
    <property type="term" value="F:DNA binding"/>
    <property type="evidence" value="ECO:0007669"/>
    <property type="project" value="UniProtKB-KW"/>
</dbReference>
<comment type="caution">
    <text evidence="6">The sequence shown here is derived from an EMBL/GenBank/DDBJ whole genome shotgun (WGS) entry which is preliminary data.</text>
</comment>
<evidence type="ECO:0000256" key="1">
    <source>
        <dbReference type="ARBA" id="ARBA00023015"/>
    </source>
</evidence>
<sequence length="316" mass="36710">MGYLYNKALNLPVPSEYITDCDLYGDEDEWMKKFKDTGRKAVYFFVKMTKKTMNGPIIERKTACGSWKSNHRDEHRFYDEKNIRERIGSMRKFNYLPNEGFQAKGRWIMYEYSLDGLQLKKNDHVLCIVEREEETITPNTNNAIPEFSPSGEVKMSQSIPYRLGTTVCSPLKTLPKRVHRFEDLFPIPQMAMTQSMSPYMQEEIEAQSMNAQEQILRHDLESAIPQSMDFEMQDKSNINNNTKTIISQVSVMPPEVSVPILESTYPLPWGSDEKNLPRGDAEQMLLMDDESFWETPASMEDILLKNLKKALHNLNH</sequence>
<dbReference type="SUPFAM" id="SSF101941">
    <property type="entry name" value="NAC domain"/>
    <property type="match status" value="1"/>
</dbReference>
<keyword evidence="4" id="KW-0539">Nucleus</keyword>
<dbReference type="PROSITE" id="PS51005">
    <property type="entry name" value="NAC"/>
    <property type="match status" value="1"/>
</dbReference>
<dbReference type="InterPro" id="IPR036093">
    <property type="entry name" value="NAC_dom_sf"/>
</dbReference>
<dbReference type="Proteomes" id="UP000187406">
    <property type="component" value="Unassembled WGS sequence"/>
</dbReference>
<evidence type="ECO:0000256" key="4">
    <source>
        <dbReference type="ARBA" id="ARBA00023242"/>
    </source>
</evidence>
<evidence type="ECO:0000259" key="5">
    <source>
        <dbReference type="PROSITE" id="PS51005"/>
    </source>
</evidence>
<dbReference type="Pfam" id="PF02365">
    <property type="entry name" value="NAM"/>
    <property type="match status" value="1"/>
</dbReference>
<feature type="domain" description="NAC" evidence="5">
    <location>
        <begin position="1"/>
        <end position="132"/>
    </location>
</feature>
<dbReference type="PANTHER" id="PTHR31719">
    <property type="entry name" value="NAC TRANSCRIPTION FACTOR 56"/>
    <property type="match status" value="1"/>
</dbReference>
<keyword evidence="7" id="KW-1185">Reference proteome</keyword>
<evidence type="ECO:0000313" key="6">
    <source>
        <dbReference type="EMBL" id="GAV83116.1"/>
    </source>
</evidence>
<name>A0A1Q3CS93_CEPFO</name>
<reference evidence="7" key="1">
    <citation type="submission" date="2016-04" db="EMBL/GenBank/DDBJ databases">
        <title>Cephalotus genome sequencing.</title>
        <authorList>
            <person name="Fukushima K."/>
            <person name="Hasebe M."/>
            <person name="Fang X."/>
        </authorList>
    </citation>
    <scope>NUCLEOTIDE SEQUENCE [LARGE SCALE GENOMIC DNA]</scope>
    <source>
        <strain evidence="7">cv. St1</strain>
    </source>
</reference>
<dbReference type="InParanoid" id="A0A1Q3CS93"/>
<dbReference type="InterPro" id="IPR003441">
    <property type="entry name" value="NAC-dom"/>
</dbReference>
<keyword evidence="2" id="KW-0238">DNA-binding</keyword>
<keyword evidence="1" id="KW-0805">Transcription regulation</keyword>
<gene>
    <name evidence="6" type="ORF">CFOL_v3_26567</name>
</gene>
<evidence type="ECO:0000313" key="7">
    <source>
        <dbReference type="Proteomes" id="UP000187406"/>
    </source>
</evidence>
<organism evidence="6 7">
    <name type="scientific">Cephalotus follicularis</name>
    <name type="common">Albany pitcher plant</name>
    <dbReference type="NCBI Taxonomy" id="3775"/>
    <lineage>
        <taxon>Eukaryota</taxon>
        <taxon>Viridiplantae</taxon>
        <taxon>Streptophyta</taxon>
        <taxon>Embryophyta</taxon>
        <taxon>Tracheophyta</taxon>
        <taxon>Spermatophyta</taxon>
        <taxon>Magnoliopsida</taxon>
        <taxon>eudicotyledons</taxon>
        <taxon>Gunneridae</taxon>
        <taxon>Pentapetalae</taxon>
        <taxon>rosids</taxon>
        <taxon>fabids</taxon>
        <taxon>Oxalidales</taxon>
        <taxon>Cephalotaceae</taxon>
        <taxon>Cephalotus</taxon>
    </lineage>
</organism>
<dbReference type="PANTHER" id="PTHR31719:SF43">
    <property type="entry name" value="NAC TRANSCRIPTION FACTOR 56"/>
    <property type="match status" value="1"/>
</dbReference>
<dbReference type="GO" id="GO:0048731">
    <property type="term" value="P:system development"/>
    <property type="evidence" value="ECO:0007669"/>
    <property type="project" value="TreeGrafter"/>
</dbReference>